<organism evidence="1 2">
    <name type="scientific">Liparis tanakae</name>
    <name type="common">Tanaka's snailfish</name>
    <dbReference type="NCBI Taxonomy" id="230148"/>
    <lineage>
        <taxon>Eukaryota</taxon>
        <taxon>Metazoa</taxon>
        <taxon>Chordata</taxon>
        <taxon>Craniata</taxon>
        <taxon>Vertebrata</taxon>
        <taxon>Euteleostomi</taxon>
        <taxon>Actinopterygii</taxon>
        <taxon>Neopterygii</taxon>
        <taxon>Teleostei</taxon>
        <taxon>Neoteleostei</taxon>
        <taxon>Acanthomorphata</taxon>
        <taxon>Eupercaria</taxon>
        <taxon>Perciformes</taxon>
        <taxon>Cottioidei</taxon>
        <taxon>Cottales</taxon>
        <taxon>Liparidae</taxon>
        <taxon>Liparis</taxon>
    </lineage>
</organism>
<comment type="caution">
    <text evidence="1">The sequence shown here is derived from an EMBL/GenBank/DDBJ whole genome shotgun (WGS) entry which is preliminary data.</text>
</comment>
<evidence type="ECO:0000313" key="2">
    <source>
        <dbReference type="Proteomes" id="UP000314294"/>
    </source>
</evidence>
<sequence length="89" mass="9473">MRVPRGDARIAPLLSVRTTEISERGGSSSHRIPACIPDGPNLEGHPEFTFSETPALPKETESMRLKLLAGHKGGVISPSLSLSVHSTVC</sequence>
<evidence type="ECO:0000313" key="1">
    <source>
        <dbReference type="EMBL" id="TNN74387.1"/>
    </source>
</evidence>
<proteinExistence type="predicted"/>
<dbReference type="EMBL" id="SRLO01000114">
    <property type="protein sequence ID" value="TNN74387.1"/>
    <property type="molecule type" value="Genomic_DNA"/>
</dbReference>
<gene>
    <name evidence="1" type="ORF">EYF80_015346</name>
</gene>
<reference evidence="1 2" key="1">
    <citation type="submission" date="2019-03" db="EMBL/GenBank/DDBJ databases">
        <title>First draft genome of Liparis tanakae, snailfish: a comprehensive survey of snailfish specific genes.</title>
        <authorList>
            <person name="Kim W."/>
            <person name="Song I."/>
            <person name="Jeong J.-H."/>
            <person name="Kim D."/>
            <person name="Kim S."/>
            <person name="Ryu S."/>
            <person name="Song J.Y."/>
            <person name="Lee S.K."/>
        </authorList>
    </citation>
    <scope>NUCLEOTIDE SEQUENCE [LARGE SCALE GENOMIC DNA]</scope>
    <source>
        <tissue evidence="1">Muscle</tissue>
    </source>
</reference>
<dbReference type="Proteomes" id="UP000314294">
    <property type="component" value="Unassembled WGS sequence"/>
</dbReference>
<keyword evidence="2" id="KW-1185">Reference proteome</keyword>
<dbReference type="AlphaFoldDB" id="A0A4Z2I8S9"/>
<name>A0A4Z2I8S9_9TELE</name>
<protein>
    <submittedName>
        <fullName evidence="1">Uncharacterized protein</fullName>
    </submittedName>
</protein>
<accession>A0A4Z2I8S9</accession>